<feature type="compositionally biased region" description="Polar residues" evidence="1">
    <location>
        <begin position="1"/>
        <end position="10"/>
    </location>
</feature>
<evidence type="ECO:0000313" key="2">
    <source>
        <dbReference type="EMBL" id="GGK59439.1"/>
    </source>
</evidence>
<proteinExistence type="predicted"/>
<keyword evidence="3" id="KW-1185">Reference proteome</keyword>
<protein>
    <submittedName>
        <fullName evidence="2">Uncharacterized protein</fullName>
    </submittedName>
</protein>
<comment type="caution">
    <text evidence="2">The sequence shown here is derived from an EMBL/GenBank/DDBJ whole genome shotgun (WGS) entry which is preliminary data.</text>
</comment>
<reference evidence="3" key="1">
    <citation type="journal article" date="2019" name="Int. J. Syst. Evol. Microbiol.">
        <title>The Global Catalogue of Microorganisms (GCM) 10K type strain sequencing project: providing services to taxonomists for standard genome sequencing and annotation.</title>
        <authorList>
            <consortium name="The Broad Institute Genomics Platform"/>
            <consortium name="The Broad Institute Genome Sequencing Center for Infectious Disease"/>
            <person name="Wu L."/>
            <person name="Ma J."/>
        </authorList>
    </citation>
    <scope>NUCLEOTIDE SEQUENCE [LARGE SCALE GENOMIC DNA]</scope>
    <source>
        <strain evidence="3">CGMCC 1.5362</strain>
    </source>
</reference>
<gene>
    <name evidence="2" type="ORF">GCM10011509_04630</name>
</gene>
<organism evidence="2 3">
    <name type="scientific">Ornithinimicrobium pekingense</name>
    <dbReference type="NCBI Taxonomy" id="384677"/>
    <lineage>
        <taxon>Bacteria</taxon>
        <taxon>Bacillati</taxon>
        <taxon>Actinomycetota</taxon>
        <taxon>Actinomycetes</taxon>
        <taxon>Micrococcales</taxon>
        <taxon>Ornithinimicrobiaceae</taxon>
        <taxon>Ornithinimicrobium</taxon>
    </lineage>
</organism>
<dbReference type="Proteomes" id="UP000662111">
    <property type="component" value="Unassembled WGS sequence"/>
</dbReference>
<name>A0ABQ2F7P7_9MICO</name>
<evidence type="ECO:0000313" key="3">
    <source>
        <dbReference type="Proteomes" id="UP000662111"/>
    </source>
</evidence>
<evidence type="ECO:0000256" key="1">
    <source>
        <dbReference type="SAM" id="MobiDB-lite"/>
    </source>
</evidence>
<sequence length="137" mass="14789">MSLSSCTFSSPGREPAEGPLAERHTWGGLCAEGACFSTLLVEADGTWTYEDERGSTRGELRPRQLDRVHAAVGATDLGSAPRHEGLCEADRDGTSVRYGWAAPDGWRTASSCEVQVDPRDPLVRALPPHTLRSILDP</sequence>
<feature type="region of interest" description="Disordered" evidence="1">
    <location>
        <begin position="1"/>
        <end position="20"/>
    </location>
</feature>
<dbReference type="EMBL" id="BMLB01000001">
    <property type="protein sequence ID" value="GGK59439.1"/>
    <property type="molecule type" value="Genomic_DNA"/>
</dbReference>
<accession>A0ABQ2F7P7</accession>